<evidence type="ECO:0000313" key="2">
    <source>
        <dbReference type="EMBL" id="TQN74972.1"/>
    </source>
</evidence>
<evidence type="ECO:0000313" key="3">
    <source>
        <dbReference type="Proteomes" id="UP000326340"/>
    </source>
</evidence>
<accession>A0A5Q4C6K7</accession>
<reference evidence="2 3" key="1">
    <citation type="journal article" date="2019" name="Sci. Rep.">
        <title>Colletotrichum shisoi sp. nov., an anthracnose pathogen of Perilla frutescens in Japan: molecular phylogenetic, morphological and genomic evidence.</title>
        <authorList>
            <person name="Gan P."/>
            <person name="Tsushima A."/>
            <person name="Hiroyama R."/>
            <person name="Narusaka M."/>
            <person name="Takano Y."/>
            <person name="Narusaka Y."/>
            <person name="Kawaradani M."/>
            <person name="Damm U."/>
            <person name="Shirasu K."/>
        </authorList>
    </citation>
    <scope>NUCLEOTIDE SEQUENCE [LARGE SCALE GENOMIC DNA]</scope>
    <source>
        <strain evidence="2 3">PG-2018a</strain>
    </source>
</reference>
<sequence>SVLSYTLSFCFCQTTLPGCSFSIASTQAVTYRSRNHPNPPPLPPSSLQSTIPAQIRAERQEGPGMKRLTAQSKYPIWRDTTGLQHHQQLTNVRSAHYRPPPDE</sequence>
<dbReference type="EMBL" id="PUHP01000014">
    <property type="protein sequence ID" value="TQN74972.1"/>
    <property type="molecule type" value="Genomic_DNA"/>
</dbReference>
<protein>
    <submittedName>
        <fullName evidence="2">Uncharacterized protein</fullName>
    </submittedName>
</protein>
<gene>
    <name evidence="2" type="ORF">CSHISOI_00450</name>
</gene>
<feature type="compositionally biased region" description="Polar residues" evidence="1">
    <location>
        <begin position="81"/>
        <end position="93"/>
    </location>
</feature>
<dbReference type="Proteomes" id="UP000326340">
    <property type="component" value="Unassembled WGS sequence"/>
</dbReference>
<proteinExistence type="predicted"/>
<feature type="non-terminal residue" evidence="2">
    <location>
        <position position="1"/>
    </location>
</feature>
<name>A0A5Q4C6K7_9PEZI</name>
<feature type="region of interest" description="Disordered" evidence="1">
    <location>
        <begin position="80"/>
        <end position="103"/>
    </location>
</feature>
<keyword evidence="3" id="KW-1185">Reference proteome</keyword>
<organism evidence="2 3">
    <name type="scientific">Colletotrichum shisoi</name>
    <dbReference type="NCBI Taxonomy" id="2078593"/>
    <lineage>
        <taxon>Eukaryota</taxon>
        <taxon>Fungi</taxon>
        <taxon>Dikarya</taxon>
        <taxon>Ascomycota</taxon>
        <taxon>Pezizomycotina</taxon>
        <taxon>Sordariomycetes</taxon>
        <taxon>Hypocreomycetidae</taxon>
        <taxon>Glomerellales</taxon>
        <taxon>Glomerellaceae</taxon>
        <taxon>Colletotrichum</taxon>
        <taxon>Colletotrichum destructivum species complex</taxon>
    </lineage>
</organism>
<evidence type="ECO:0000256" key="1">
    <source>
        <dbReference type="SAM" id="MobiDB-lite"/>
    </source>
</evidence>
<dbReference type="AlphaFoldDB" id="A0A5Q4C6K7"/>
<comment type="caution">
    <text evidence="2">The sequence shown here is derived from an EMBL/GenBank/DDBJ whole genome shotgun (WGS) entry which is preliminary data.</text>
</comment>